<proteinExistence type="predicted"/>
<sequence length="150" mass="16910">MMSFFTMKQQTKHGAIYIQEANPHVDRMELCNINIFIDYPILSADFVTELSETMFTSICLEYDVDAQTLSCSALLDDKTLANAEEKDEPREPLAEGDGKDFAGDNKLSEISDEILTCSAQMAYEALHRANSKLFPFVADKETLKKIIENI</sequence>
<feature type="region of interest" description="Disordered" evidence="1">
    <location>
        <begin position="81"/>
        <end position="105"/>
    </location>
</feature>
<evidence type="ECO:0000313" key="2">
    <source>
        <dbReference type="EMBL" id="RVD77106.1"/>
    </source>
</evidence>
<dbReference type="Proteomes" id="UP000288002">
    <property type="component" value="Unassembled WGS sequence"/>
</dbReference>
<dbReference type="EMBL" id="MKWS01000009">
    <property type="protein sequence ID" value="RVD77106.1"/>
    <property type="molecule type" value="Genomic_DNA"/>
</dbReference>
<comment type="caution">
    <text evidence="2">The sequence shown here is derived from an EMBL/GenBank/DDBJ whole genome shotgun (WGS) entry which is preliminary data.</text>
</comment>
<protein>
    <submittedName>
        <fullName evidence="2">Uncharacterized protein</fullName>
    </submittedName>
</protein>
<reference evidence="2 3" key="1">
    <citation type="submission" date="2016-10" db="EMBL/GenBank/DDBJ databases">
        <title>Search of new enzymes for the oxidation of sulfur compounds.</title>
        <authorList>
            <person name="Novo A."/>
            <person name="Moreira I.S."/>
            <person name="Castro P.M."/>
        </authorList>
    </citation>
    <scope>NUCLEOTIDE SEQUENCE [LARGE SCALE GENOMIC DNA]</scope>
    <source>
        <strain evidence="2 3">A9</strain>
    </source>
</reference>
<accession>A0AA94EMQ9</accession>
<organism evidence="2 3">
    <name type="scientific">Pseudomonas koreensis</name>
    <dbReference type="NCBI Taxonomy" id="198620"/>
    <lineage>
        <taxon>Bacteria</taxon>
        <taxon>Pseudomonadati</taxon>
        <taxon>Pseudomonadota</taxon>
        <taxon>Gammaproteobacteria</taxon>
        <taxon>Pseudomonadales</taxon>
        <taxon>Pseudomonadaceae</taxon>
        <taxon>Pseudomonas</taxon>
    </lineage>
</organism>
<gene>
    <name evidence="2" type="ORF">A9HBioS_3129</name>
</gene>
<dbReference type="AlphaFoldDB" id="A0AA94EMQ9"/>
<name>A0AA94EMQ9_9PSED</name>
<evidence type="ECO:0000313" key="3">
    <source>
        <dbReference type="Proteomes" id="UP000288002"/>
    </source>
</evidence>
<evidence type="ECO:0000256" key="1">
    <source>
        <dbReference type="SAM" id="MobiDB-lite"/>
    </source>
</evidence>